<accession>A0A4S2CSR0</accession>
<dbReference type="Proteomes" id="UP000306631">
    <property type="component" value="Unassembled WGS sequence"/>
</dbReference>
<name>A0A4S2CSR0_STEMA</name>
<gene>
    <name evidence="2" type="ORF">E5352_17875</name>
</gene>
<proteinExistence type="predicted"/>
<feature type="chain" id="PRO_5020734688" description="Lipoprotein" evidence="1">
    <location>
        <begin position="25"/>
        <end position="179"/>
    </location>
</feature>
<sequence>MTLTRSLQLTALFLLTACSTVGSALEPVASKAPAYTLSANTGLGAGQPDTVCRNVQVKRRTVGVYCRSSSTALLQELGVSVTPADPGDASPARNVDFATGMSQYSGTPRRLHGRDGFTAEVDCDTGTGEVYRATGTCLAAVSFDDARRFHYTQLTLRDEAAGKQILSPDDALAIADALD</sequence>
<dbReference type="PROSITE" id="PS51257">
    <property type="entry name" value="PROKAR_LIPOPROTEIN"/>
    <property type="match status" value="1"/>
</dbReference>
<organism evidence="2 3">
    <name type="scientific">Stenotrophomonas maltophilia</name>
    <name type="common">Pseudomonas maltophilia</name>
    <name type="synonym">Xanthomonas maltophilia</name>
    <dbReference type="NCBI Taxonomy" id="40324"/>
    <lineage>
        <taxon>Bacteria</taxon>
        <taxon>Pseudomonadati</taxon>
        <taxon>Pseudomonadota</taxon>
        <taxon>Gammaproteobacteria</taxon>
        <taxon>Lysobacterales</taxon>
        <taxon>Lysobacteraceae</taxon>
        <taxon>Stenotrophomonas</taxon>
        <taxon>Stenotrophomonas maltophilia group</taxon>
    </lineage>
</organism>
<evidence type="ECO:0000256" key="1">
    <source>
        <dbReference type="SAM" id="SignalP"/>
    </source>
</evidence>
<dbReference type="EMBL" id="SRYW01000022">
    <property type="protein sequence ID" value="TGY31839.1"/>
    <property type="molecule type" value="Genomic_DNA"/>
</dbReference>
<reference evidence="2 3" key="1">
    <citation type="submission" date="2019-04" db="EMBL/GenBank/DDBJ databases">
        <title>Microbes associate with the intestines of laboratory mice.</title>
        <authorList>
            <person name="Navarre W."/>
            <person name="Wong E."/>
            <person name="Huang K."/>
            <person name="Tropini C."/>
            <person name="Ng K."/>
            <person name="Yu B."/>
        </authorList>
    </citation>
    <scope>NUCLEOTIDE SEQUENCE [LARGE SCALE GENOMIC DNA]</scope>
    <source>
        <strain evidence="2 3">NM62_B4-13</strain>
    </source>
</reference>
<keyword evidence="1" id="KW-0732">Signal</keyword>
<dbReference type="AlphaFoldDB" id="A0A4S2CSR0"/>
<comment type="caution">
    <text evidence="2">The sequence shown here is derived from an EMBL/GenBank/DDBJ whole genome shotgun (WGS) entry which is preliminary data.</text>
</comment>
<protein>
    <recommendedName>
        <fullName evidence="4">Lipoprotein</fullName>
    </recommendedName>
</protein>
<evidence type="ECO:0008006" key="4">
    <source>
        <dbReference type="Google" id="ProtNLM"/>
    </source>
</evidence>
<evidence type="ECO:0000313" key="2">
    <source>
        <dbReference type="EMBL" id="TGY31839.1"/>
    </source>
</evidence>
<dbReference type="RefSeq" id="WP_026070586.1">
    <property type="nucleotide sequence ID" value="NZ_SRYW01000022.1"/>
</dbReference>
<feature type="signal peptide" evidence="1">
    <location>
        <begin position="1"/>
        <end position="24"/>
    </location>
</feature>
<evidence type="ECO:0000313" key="3">
    <source>
        <dbReference type="Proteomes" id="UP000306631"/>
    </source>
</evidence>